<sequence>MASNNTELKIDDDYINSQAEQIAKWACDLQGGIDKYTAILNNILAAAIMEGATAEALESFVDYVENLKDIVNDMGEEAKGMCLAFLSEVDEADSYLY</sequence>
<dbReference type="Proteomes" id="UP000286220">
    <property type="component" value="Unassembled WGS sequence"/>
</dbReference>
<reference evidence="2" key="2">
    <citation type="journal article" date="2020" name="Cell Host Microbe">
        <title>Functional and Genomic Variation between Human-Derived Isolates of Lachnospiraceae Reveals Inter- and Intra-Species Diversity.</title>
        <authorList>
            <person name="Sorbara M.T."/>
            <person name="Littmann E.R."/>
            <person name="Fontana E."/>
            <person name="Moody T.U."/>
            <person name="Kohout C.E."/>
            <person name="Gjonbalaj M."/>
            <person name="Eaton V."/>
            <person name="Seok R."/>
            <person name="Leiner I.M."/>
            <person name="Pamer E.G."/>
        </authorList>
    </citation>
    <scope>NUCLEOTIDE SEQUENCE</scope>
    <source>
        <strain evidence="2">MSK.17.79</strain>
    </source>
</reference>
<evidence type="ECO:0000313" key="6">
    <source>
        <dbReference type="Proteomes" id="UP000286220"/>
    </source>
</evidence>
<dbReference type="EMBL" id="JAAILW010000022">
    <property type="protein sequence ID" value="NSC27911.1"/>
    <property type="molecule type" value="Genomic_DNA"/>
</dbReference>
<evidence type="ECO:0000313" key="4">
    <source>
        <dbReference type="EMBL" id="RHF02120.1"/>
    </source>
</evidence>
<dbReference type="Proteomes" id="UP001193670">
    <property type="component" value="Unassembled WGS sequence"/>
</dbReference>
<proteinExistence type="predicted"/>
<name>A0A413TTW2_9FIRM</name>
<comment type="caution">
    <text evidence="3">The sequence shown here is derived from an EMBL/GenBank/DDBJ whole genome shotgun (WGS) entry which is preliminary data.</text>
</comment>
<evidence type="ECO:0000313" key="3">
    <source>
        <dbReference type="EMBL" id="RHA88454.1"/>
    </source>
</evidence>
<accession>A0A413TTW2</accession>
<dbReference type="EMBL" id="JAJFBX010000006">
    <property type="protein sequence ID" value="MCC2746486.1"/>
    <property type="molecule type" value="Genomic_DNA"/>
</dbReference>
<evidence type="ECO:0000313" key="5">
    <source>
        <dbReference type="Proteomes" id="UP000283501"/>
    </source>
</evidence>
<dbReference type="Proteomes" id="UP000283501">
    <property type="component" value="Unassembled WGS sequence"/>
</dbReference>
<dbReference type="EMBL" id="QSFZ01000025">
    <property type="protein sequence ID" value="RHA88454.1"/>
    <property type="molecule type" value="Genomic_DNA"/>
</dbReference>
<gene>
    <name evidence="4" type="ORF">DW703_11870</name>
    <name evidence="3" type="ORF">DW912_15585</name>
    <name evidence="2" type="ORF">G4319_11255</name>
    <name evidence="1" type="ORF">LK487_05475</name>
</gene>
<dbReference type="Proteomes" id="UP001197847">
    <property type="component" value="Unassembled WGS sequence"/>
</dbReference>
<reference evidence="1" key="4">
    <citation type="submission" date="2021-10" db="EMBL/GenBank/DDBJ databases">
        <title>Collection of gut derived symbiotic bacterial strains cultured from healthy donors.</title>
        <authorList>
            <person name="Lin H."/>
            <person name="Littmann E."/>
            <person name="Claire K."/>
            <person name="Pamer E."/>
        </authorList>
    </citation>
    <scope>NUCLEOTIDE SEQUENCE</scope>
    <source>
        <strain evidence="1">MSK.22.92</strain>
    </source>
</reference>
<dbReference type="EMBL" id="QSKY01000018">
    <property type="protein sequence ID" value="RHF02120.1"/>
    <property type="molecule type" value="Genomic_DNA"/>
</dbReference>
<reference evidence="5 6" key="1">
    <citation type="submission" date="2018-08" db="EMBL/GenBank/DDBJ databases">
        <title>A genome reference for cultivated species of the human gut microbiota.</title>
        <authorList>
            <person name="Zou Y."/>
            <person name="Xue W."/>
            <person name="Luo G."/>
        </authorList>
    </citation>
    <scope>NUCLEOTIDE SEQUENCE [LARGE SCALE GENOMIC DNA]</scope>
    <source>
        <strain evidence="4 5">AM26-2LB</strain>
        <strain evidence="3 6">AM42-17AT</strain>
    </source>
</reference>
<dbReference type="RefSeq" id="WP_118141639.1">
    <property type="nucleotide sequence ID" value="NZ_DAWEFX010000002.1"/>
</dbReference>
<protein>
    <submittedName>
        <fullName evidence="3">Uncharacterized protein</fullName>
    </submittedName>
</protein>
<dbReference type="AlphaFoldDB" id="A0A413TTW2"/>
<reference evidence="2" key="3">
    <citation type="submission" date="2020-02" db="EMBL/GenBank/DDBJ databases">
        <authorList>
            <person name="Littmann E."/>
            <person name="Sorbara M."/>
        </authorList>
    </citation>
    <scope>NUCLEOTIDE SEQUENCE</scope>
    <source>
        <strain evidence="2">MSK.17.79</strain>
    </source>
</reference>
<evidence type="ECO:0000313" key="1">
    <source>
        <dbReference type="EMBL" id="MCC2746486.1"/>
    </source>
</evidence>
<organism evidence="3 6">
    <name type="scientific">Agathobacter rectalis</name>
    <dbReference type="NCBI Taxonomy" id="39491"/>
    <lineage>
        <taxon>Bacteria</taxon>
        <taxon>Bacillati</taxon>
        <taxon>Bacillota</taxon>
        <taxon>Clostridia</taxon>
        <taxon>Lachnospirales</taxon>
        <taxon>Lachnospiraceae</taxon>
        <taxon>Agathobacter</taxon>
    </lineage>
</organism>
<evidence type="ECO:0000313" key="2">
    <source>
        <dbReference type="EMBL" id="NSC27911.1"/>
    </source>
</evidence>